<protein>
    <recommendedName>
        <fullName evidence="5">Secreted protein with PEP-CTERM sorting signal</fullName>
    </recommendedName>
</protein>
<evidence type="ECO:0000313" key="4">
    <source>
        <dbReference type="Proteomes" id="UP000053235"/>
    </source>
</evidence>
<organism evidence="3 4">
    <name type="scientific">Roseibium alexandrii</name>
    <dbReference type="NCBI Taxonomy" id="388408"/>
    <lineage>
        <taxon>Bacteria</taxon>
        <taxon>Pseudomonadati</taxon>
        <taxon>Pseudomonadota</taxon>
        <taxon>Alphaproteobacteria</taxon>
        <taxon>Hyphomicrobiales</taxon>
        <taxon>Stappiaceae</taxon>
        <taxon>Roseibium</taxon>
    </lineage>
</organism>
<evidence type="ECO:0000313" key="3">
    <source>
        <dbReference type="EMBL" id="CTQ74060.1"/>
    </source>
</evidence>
<dbReference type="Proteomes" id="UP000053235">
    <property type="component" value="Unassembled WGS sequence"/>
</dbReference>
<evidence type="ECO:0000256" key="2">
    <source>
        <dbReference type="SAM" id="SignalP"/>
    </source>
</evidence>
<dbReference type="STRING" id="388408.LAX5112_03744"/>
<name>A0A0M7AIL0_9HYPH</name>
<keyword evidence="1" id="KW-0812">Transmembrane</keyword>
<feature type="transmembrane region" description="Helical" evidence="1">
    <location>
        <begin position="36"/>
        <end position="59"/>
    </location>
</feature>
<keyword evidence="4" id="KW-1185">Reference proteome</keyword>
<dbReference type="AlphaFoldDB" id="A0A0M7AIL0"/>
<dbReference type="EMBL" id="CXWD01000016">
    <property type="protein sequence ID" value="CTQ74060.1"/>
    <property type="molecule type" value="Genomic_DNA"/>
</dbReference>
<evidence type="ECO:0008006" key="5">
    <source>
        <dbReference type="Google" id="ProtNLM"/>
    </source>
</evidence>
<proteinExistence type="predicted"/>
<keyword evidence="1" id="KW-1133">Transmembrane helix</keyword>
<feature type="chain" id="PRO_5005809678" description="Secreted protein with PEP-CTERM sorting signal" evidence="2">
    <location>
        <begin position="21"/>
        <end position="67"/>
    </location>
</feature>
<keyword evidence="1" id="KW-0472">Membrane</keyword>
<sequence length="67" mass="7237">MTRIFATASALALSTGSALAHPSIQEHAHPHTDAASYFTVETLIIFAVGLSIGATLAWMKRRKDLDR</sequence>
<feature type="signal peptide" evidence="2">
    <location>
        <begin position="1"/>
        <end position="20"/>
    </location>
</feature>
<gene>
    <name evidence="3" type="ORF">LAX5112_03744</name>
</gene>
<reference evidence="4" key="1">
    <citation type="submission" date="2015-07" db="EMBL/GenBank/DDBJ databases">
        <authorList>
            <person name="Rodrigo-Torres Lidia"/>
            <person name="Arahal R.David."/>
        </authorList>
    </citation>
    <scope>NUCLEOTIDE SEQUENCE [LARGE SCALE GENOMIC DNA]</scope>
    <source>
        <strain evidence="4">CECT 5112</strain>
    </source>
</reference>
<dbReference type="RefSeq" id="WP_055673069.1">
    <property type="nucleotide sequence ID" value="NZ_CXWD01000016.1"/>
</dbReference>
<keyword evidence="2" id="KW-0732">Signal</keyword>
<accession>A0A0M7AIL0</accession>
<dbReference type="OrthoDB" id="7875418at2"/>
<evidence type="ECO:0000256" key="1">
    <source>
        <dbReference type="SAM" id="Phobius"/>
    </source>
</evidence>